<protein>
    <submittedName>
        <fullName evidence="8">Sigma-54 interaction domain-containing protein</fullName>
    </submittedName>
</protein>
<keyword evidence="9" id="KW-1185">Reference proteome</keyword>
<dbReference type="InterPro" id="IPR027417">
    <property type="entry name" value="P-loop_NTPase"/>
</dbReference>
<evidence type="ECO:0000313" key="9">
    <source>
        <dbReference type="Proteomes" id="UP001597480"/>
    </source>
</evidence>
<sequence>MSYNEIIARIQQREQEQSLIISMSEILASVSTRKEFHDVIINNLKNAFGFNHFSICIEDEKSKDFYLQYHILPSEYSKLSSAAFKDSSGIFNEVLSSAEPVFMTKTEFAKITGLPSFLKDTYEGQTQSIIALSIITKRYKAVAFIGFGKNSTPERNTFRVFKSLSPQLGITLTNILLLENIIPSNSVIEEDAQNVSEIPGDLGIIGNSEPMQKVRSLIKLVSNTDSGVLILGESGTGKELVAKAIHENSERSKKHLIKVNCAAIPKNLLESELFGHEKGSFTGAIAQKKGKFEQAHKGTLFLDEVGEMPLELQVKLLRALQEKEIQRIGSNGHINVDARIIAATNRDLQEEVKKGNFRADLFYRLNVFPIEVPALRERTDDIPDLAKFFVQRYALKNKKALKNIAVKALNTIKVYHWPGNVRELEHAMERAFLLAPDKTIKEIQISTSKQIETGSDIKPWYEFEKEYILTILKFTKGKISGPNGAAALLDLPPTTLNSKMERLGIKKRHYLTK</sequence>
<keyword evidence="2" id="KW-0067">ATP-binding</keyword>
<dbReference type="InterPro" id="IPR025662">
    <property type="entry name" value="Sigma_54_int_dom_ATP-bd_1"/>
</dbReference>
<organism evidence="8 9">
    <name type="scientific">Flavobacterium suzhouense</name>
    <dbReference type="NCBI Taxonomy" id="1529638"/>
    <lineage>
        <taxon>Bacteria</taxon>
        <taxon>Pseudomonadati</taxon>
        <taxon>Bacteroidota</taxon>
        <taxon>Flavobacteriia</taxon>
        <taxon>Flavobacteriales</taxon>
        <taxon>Flavobacteriaceae</taxon>
        <taxon>Flavobacterium</taxon>
    </lineage>
</organism>
<proteinExistence type="predicted"/>
<dbReference type="Pfam" id="PF00158">
    <property type="entry name" value="Sigma54_activat"/>
    <property type="match status" value="1"/>
</dbReference>
<evidence type="ECO:0000256" key="3">
    <source>
        <dbReference type="ARBA" id="ARBA00023015"/>
    </source>
</evidence>
<dbReference type="SMART" id="SM00382">
    <property type="entry name" value="AAA"/>
    <property type="match status" value="1"/>
</dbReference>
<dbReference type="Gene3D" id="1.10.10.60">
    <property type="entry name" value="Homeodomain-like"/>
    <property type="match status" value="1"/>
</dbReference>
<reference evidence="9" key="1">
    <citation type="journal article" date="2019" name="Int. J. Syst. Evol. Microbiol.">
        <title>The Global Catalogue of Microorganisms (GCM) 10K type strain sequencing project: providing services to taxonomists for standard genome sequencing and annotation.</title>
        <authorList>
            <consortium name="The Broad Institute Genomics Platform"/>
            <consortium name="The Broad Institute Genome Sequencing Center for Infectious Disease"/>
            <person name="Wu L."/>
            <person name="Ma J."/>
        </authorList>
    </citation>
    <scope>NUCLEOTIDE SEQUENCE [LARGE SCALE GENOMIC DNA]</scope>
    <source>
        <strain evidence="9">KCTC 42107</strain>
    </source>
</reference>
<dbReference type="PROSITE" id="PS50045">
    <property type="entry name" value="SIGMA54_INTERACT_4"/>
    <property type="match status" value="1"/>
</dbReference>
<keyword evidence="5" id="KW-0010">Activator</keyword>
<accession>A0ABW5NV72</accession>
<dbReference type="PROSITE" id="PS00675">
    <property type="entry name" value="SIGMA54_INTERACT_1"/>
    <property type="match status" value="1"/>
</dbReference>
<dbReference type="Gene3D" id="3.40.50.300">
    <property type="entry name" value="P-loop containing nucleotide triphosphate hydrolases"/>
    <property type="match status" value="1"/>
</dbReference>
<evidence type="ECO:0000256" key="6">
    <source>
        <dbReference type="ARBA" id="ARBA00023163"/>
    </source>
</evidence>
<keyword evidence="1" id="KW-0547">Nucleotide-binding</keyword>
<evidence type="ECO:0000256" key="4">
    <source>
        <dbReference type="ARBA" id="ARBA00023125"/>
    </source>
</evidence>
<dbReference type="PANTHER" id="PTHR32071:SF117">
    <property type="entry name" value="PTS-DEPENDENT DIHYDROXYACETONE KINASE OPERON REGULATORY PROTEIN-RELATED"/>
    <property type="match status" value="1"/>
</dbReference>
<dbReference type="Pfam" id="PF25601">
    <property type="entry name" value="AAA_lid_14"/>
    <property type="match status" value="1"/>
</dbReference>
<dbReference type="InterPro" id="IPR058031">
    <property type="entry name" value="AAA_lid_NorR"/>
</dbReference>
<dbReference type="SUPFAM" id="SSF52540">
    <property type="entry name" value="P-loop containing nucleoside triphosphate hydrolases"/>
    <property type="match status" value="1"/>
</dbReference>
<feature type="domain" description="Sigma-54 factor interaction" evidence="7">
    <location>
        <begin position="204"/>
        <end position="433"/>
    </location>
</feature>
<dbReference type="PROSITE" id="PS00676">
    <property type="entry name" value="SIGMA54_INTERACT_2"/>
    <property type="match status" value="1"/>
</dbReference>
<dbReference type="Gene3D" id="3.30.450.40">
    <property type="match status" value="1"/>
</dbReference>
<evidence type="ECO:0000256" key="2">
    <source>
        <dbReference type="ARBA" id="ARBA00022840"/>
    </source>
</evidence>
<keyword evidence="3" id="KW-0805">Transcription regulation</keyword>
<dbReference type="CDD" id="cd00009">
    <property type="entry name" value="AAA"/>
    <property type="match status" value="1"/>
</dbReference>
<dbReference type="Gene3D" id="1.10.8.60">
    <property type="match status" value="1"/>
</dbReference>
<dbReference type="EMBL" id="JBHUMD010000026">
    <property type="protein sequence ID" value="MFD2602673.1"/>
    <property type="molecule type" value="Genomic_DNA"/>
</dbReference>
<evidence type="ECO:0000256" key="1">
    <source>
        <dbReference type="ARBA" id="ARBA00022741"/>
    </source>
</evidence>
<evidence type="ECO:0000256" key="5">
    <source>
        <dbReference type="ARBA" id="ARBA00023159"/>
    </source>
</evidence>
<evidence type="ECO:0000313" key="8">
    <source>
        <dbReference type="EMBL" id="MFD2602673.1"/>
    </source>
</evidence>
<dbReference type="InterPro" id="IPR025943">
    <property type="entry name" value="Sigma_54_int_dom_ATP-bd_2"/>
</dbReference>
<dbReference type="InterPro" id="IPR025944">
    <property type="entry name" value="Sigma_54_int_dom_CS"/>
</dbReference>
<dbReference type="InterPro" id="IPR003593">
    <property type="entry name" value="AAA+_ATPase"/>
</dbReference>
<evidence type="ECO:0000259" key="7">
    <source>
        <dbReference type="PROSITE" id="PS50045"/>
    </source>
</evidence>
<gene>
    <name evidence="8" type="ORF">ACFSR3_11450</name>
</gene>
<dbReference type="PROSITE" id="PS00688">
    <property type="entry name" value="SIGMA54_INTERACT_3"/>
    <property type="match status" value="1"/>
</dbReference>
<dbReference type="InterPro" id="IPR029016">
    <property type="entry name" value="GAF-like_dom_sf"/>
</dbReference>
<dbReference type="SUPFAM" id="SSF55781">
    <property type="entry name" value="GAF domain-like"/>
    <property type="match status" value="1"/>
</dbReference>
<name>A0ABW5NV72_9FLAO</name>
<dbReference type="InterPro" id="IPR002078">
    <property type="entry name" value="Sigma_54_int"/>
</dbReference>
<dbReference type="Proteomes" id="UP001597480">
    <property type="component" value="Unassembled WGS sequence"/>
</dbReference>
<comment type="caution">
    <text evidence="8">The sequence shown here is derived from an EMBL/GenBank/DDBJ whole genome shotgun (WGS) entry which is preliminary data.</text>
</comment>
<dbReference type="RefSeq" id="WP_379821103.1">
    <property type="nucleotide sequence ID" value="NZ_JBHUMD010000026.1"/>
</dbReference>
<keyword evidence="4" id="KW-0238">DNA-binding</keyword>
<dbReference type="PANTHER" id="PTHR32071">
    <property type="entry name" value="TRANSCRIPTIONAL REGULATORY PROTEIN"/>
    <property type="match status" value="1"/>
</dbReference>
<keyword evidence="6" id="KW-0804">Transcription</keyword>